<dbReference type="Gene3D" id="3.30.160.810">
    <property type="match status" value="1"/>
</dbReference>
<dbReference type="NCBIfam" id="TIGR03625">
    <property type="entry name" value="L3_bact"/>
    <property type="match status" value="1"/>
</dbReference>
<comment type="similarity">
    <text evidence="1 7">Belongs to the universal ribosomal protein uL3 family.</text>
</comment>
<keyword evidence="5 7" id="KW-0687">Ribonucleoprotein</keyword>
<evidence type="ECO:0000256" key="1">
    <source>
        <dbReference type="ARBA" id="ARBA00006540"/>
    </source>
</evidence>
<dbReference type="eggNOG" id="COG0087">
    <property type="taxonomic scope" value="Bacteria"/>
</dbReference>
<dbReference type="PANTHER" id="PTHR11229">
    <property type="entry name" value="50S RIBOSOMAL PROTEIN L3"/>
    <property type="match status" value="1"/>
</dbReference>
<dbReference type="GeneID" id="78371779"/>
<dbReference type="SUPFAM" id="SSF50447">
    <property type="entry name" value="Translation proteins"/>
    <property type="match status" value="1"/>
</dbReference>
<reference evidence="8 9" key="1">
    <citation type="submission" date="2015-01" db="EMBL/GenBank/DDBJ databases">
        <title>Draft genome of the acidophilic iron oxidizer Ferrimicrobium acidiphilum strain T23.</title>
        <authorList>
            <person name="Poehlein A."/>
            <person name="Eisen S."/>
            <person name="Schloemann M."/>
            <person name="Johnson B.D."/>
            <person name="Daniel R."/>
            <person name="Muehling M."/>
        </authorList>
    </citation>
    <scope>NUCLEOTIDE SEQUENCE [LARGE SCALE GENOMIC DNA]</scope>
    <source>
        <strain evidence="8 9">T23</strain>
    </source>
</reference>
<dbReference type="FunFam" id="2.40.30.10:FF:000004">
    <property type="entry name" value="50S ribosomal protein L3"/>
    <property type="match status" value="1"/>
</dbReference>
<dbReference type="InterPro" id="IPR000597">
    <property type="entry name" value="Ribosomal_uL3"/>
</dbReference>
<dbReference type="Pfam" id="PF00297">
    <property type="entry name" value="Ribosomal_L3"/>
    <property type="match status" value="1"/>
</dbReference>
<evidence type="ECO:0000313" key="8">
    <source>
        <dbReference type="EMBL" id="KJE77707.1"/>
    </source>
</evidence>
<dbReference type="InterPro" id="IPR009000">
    <property type="entry name" value="Transl_B-barrel_sf"/>
</dbReference>
<dbReference type="STRING" id="1121877.FEAC_04550"/>
<dbReference type="AlphaFoldDB" id="A0A0D8FYR0"/>
<dbReference type="GO" id="GO:0006412">
    <property type="term" value="P:translation"/>
    <property type="evidence" value="ECO:0007669"/>
    <property type="project" value="UniProtKB-UniRule"/>
</dbReference>
<gene>
    <name evidence="7 8" type="primary">rplC</name>
    <name evidence="8" type="ORF">FEAC_04550</name>
</gene>
<dbReference type="PANTHER" id="PTHR11229:SF16">
    <property type="entry name" value="LARGE RIBOSOMAL SUBUNIT PROTEIN UL3C"/>
    <property type="match status" value="1"/>
</dbReference>
<dbReference type="InterPro" id="IPR019927">
    <property type="entry name" value="Ribosomal_uL3_bac/org-type"/>
</dbReference>
<accession>A0A0D8FYR0</accession>
<comment type="subunit">
    <text evidence="7">Part of the 50S ribosomal subunit. Forms a cluster with proteins L14 and L19.</text>
</comment>
<dbReference type="RefSeq" id="WP_035389068.1">
    <property type="nucleotide sequence ID" value="NZ_JQKF01000009.1"/>
</dbReference>
<sequence>MASKTVVGEKIGMTQIWVDNDRVVPVTVIRVLPARVLRRKTMERDGYEALQVAVGVVQPSRLTKPVLGQFTSRGVEPGRKIMEFRLEGSQELGVGSQIDASAISTGDRVDVIGTSRGHGFSGGMKRHNFKGQGGSHGNHKKHRAPGSIGACATPARVFKGTRMAGQYGSERTTIMNLEVVRSEPDRQLLLIKGAVPGPRGAMVVIRDTVKGGKRI</sequence>
<comment type="function">
    <text evidence="7">One of the primary rRNA binding proteins, it binds directly near the 3'-end of the 23S rRNA, where it nucleates assembly of the 50S subunit.</text>
</comment>
<keyword evidence="3 7" id="KW-0694">RNA-binding</keyword>
<dbReference type="GO" id="GO:0022625">
    <property type="term" value="C:cytosolic large ribosomal subunit"/>
    <property type="evidence" value="ECO:0007669"/>
    <property type="project" value="TreeGrafter"/>
</dbReference>
<organism evidence="8 9">
    <name type="scientific">Ferrimicrobium acidiphilum DSM 19497</name>
    <dbReference type="NCBI Taxonomy" id="1121877"/>
    <lineage>
        <taxon>Bacteria</taxon>
        <taxon>Bacillati</taxon>
        <taxon>Actinomycetota</taxon>
        <taxon>Acidimicrobiia</taxon>
        <taxon>Acidimicrobiales</taxon>
        <taxon>Acidimicrobiaceae</taxon>
        <taxon>Ferrimicrobium</taxon>
    </lineage>
</organism>
<comment type="caution">
    <text evidence="8">The sequence shown here is derived from an EMBL/GenBank/DDBJ whole genome shotgun (WGS) entry which is preliminary data.</text>
</comment>
<dbReference type="GO" id="GO:0019843">
    <property type="term" value="F:rRNA binding"/>
    <property type="evidence" value="ECO:0007669"/>
    <property type="project" value="UniProtKB-UniRule"/>
</dbReference>
<keyword evidence="4 7" id="KW-0689">Ribosomal protein</keyword>
<evidence type="ECO:0000256" key="6">
    <source>
        <dbReference type="ARBA" id="ARBA00035243"/>
    </source>
</evidence>
<dbReference type="Gene3D" id="2.40.30.10">
    <property type="entry name" value="Translation factors"/>
    <property type="match status" value="1"/>
</dbReference>
<protein>
    <recommendedName>
        <fullName evidence="6 7">Large ribosomal subunit protein uL3</fullName>
    </recommendedName>
</protein>
<evidence type="ECO:0000256" key="3">
    <source>
        <dbReference type="ARBA" id="ARBA00022884"/>
    </source>
</evidence>
<dbReference type="GO" id="GO:0003735">
    <property type="term" value="F:structural constituent of ribosome"/>
    <property type="evidence" value="ECO:0007669"/>
    <property type="project" value="UniProtKB-UniRule"/>
</dbReference>
<keyword evidence="2 7" id="KW-0699">rRNA-binding</keyword>
<dbReference type="HAMAP" id="MF_01325_B">
    <property type="entry name" value="Ribosomal_uL3_B"/>
    <property type="match status" value="1"/>
</dbReference>
<dbReference type="Proteomes" id="UP000032336">
    <property type="component" value="Unassembled WGS sequence"/>
</dbReference>
<evidence type="ECO:0000256" key="7">
    <source>
        <dbReference type="HAMAP-Rule" id="MF_01325"/>
    </source>
</evidence>
<dbReference type="EMBL" id="JXUW01000003">
    <property type="protein sequence ID" value="KJE77707.1"/>
    <property type="molecule type" value="Genomic_DNA"/>
</dbReference>
<name>A0A0D8FYR0_9ACTN</name>
<dbReference type="FunFam" id="3.30.160.810:FF:000001">
    <property type="entry name" value="50S ribosomal protein L3"/>
    <property type="match status" value="1"/>
</dbReference>
<dbReference type="PATRIC" id="fig|1121877.4.peg.488"/>
<evidence type="ECO:0000256" key="2">
    <source>
        <dbReference type="ARBA" id="ARBA00022730"/>
    </source>
</evidence>
<evidence type="ECO:0000256" key="5">
    <source>
        <dbReference type="ARBA" id="ARBA00023274"/>
    </source>
</evidence>
<evidence type="ECO:0000313" key="9">
    <source>
        <dbReference type="Proteomes" id="UP000032336"/>
    </source>
</evidence>
<evidence type="ECO:0000256" key="4">
    <source>
        <dbReference type="ARBA" id="ARBA00022980"/>
    </source>
</evidence>
<proteinExistence type="inferred from homology"/>
<keyword evidence="9" id="KW-1185">Reference proteome</keyword>